<feature type="transmembrane region" description="Helical" evidence="8">
    <location>
        <begin position="892"/>
        <end position="914"/>
    </location>
</feature>
<dbReference type="InterPro" id="IPR005821">
    <property type="entry name" value="Ion_trans_dom"/>
</dbReference>
<dbReference type="AlphaFoldDB" id="A0AAU9JUW7"/>
<evidence type="ECO:0000259" key="9">
    <source>
        <dbReference type="Pfam" id="PF00520"/>
    </source>
</evidence>
<dbReference type="Pfam" id="PF00520">
    <property type="entry name" value="Ion_trans"/>
    <property type="match status" value="1"/>
</dbReference>
<sequence>MINSYNSKIEPELESYPINTASLPATFAEPNDNAIKINPLMQEIIQESSLDIRSDFQSSFHYISNQLPREVRIPFQGTCMRVMRDGHSFTCGANKRIVICDKKETLKDYRINEKITAIDVCENDQFAFAAFEEKDIDGNGIGWAIKKLSLLTFEIAQVYMGHTGKITALAISPDETYVYSSSWDCTVRMSKNGKDSNGISEEIYEHDSKIKTLCISRDGLHLISAGDSREFKIYSIATKQVQFILYSSVSVITFAKFSPKKKYFAISHMDNNISIWSFETCEIIKVLKGHTGLIKSMKFTGNENVLVSGSSDRTVRVWSINRNHDEIVMEGHARAVRGITISLSEKHIYSLGKDYKILIWKFPSFDSSKLLVGHKETVFNLIHSSKRKKIYSNSEDMNIIAWDQESGAKLYEYPDGSSMYAMAISPDEDYLFSCTDDQRILIWDLEKNEKLKEITDIDGEVRAILCTPDNRFFITGDVGFRIIIWNMDDFSQYHTIRSHRAEVWALNLHENSTLYSGDDSGTVLCHDLKDSKILMEFTGNSTRVQTIVVTRNGEILLIGYRNGELIIWGIQNKHILRNVNYHNEILRSIYCTQDGKYFFAASEDQKMSIFDLKNFGRVATIKFKNKIKSMIFLTGENHIALALDKEIKIIKSPLKPGTIKVYGPDFGKHKFMRYIKEIMLNEKPAYNKEMDQWIIEPFHLNPLHFYAYFNLSSHLKKAIEYGDGFFPSSKNETPLSICLDKSYTECTNAIFTAMNKIAATNPYSFYYFEDSLITLNLKGFPGLEKFYQNILMKCKHHSLKKFCDKQSRLPSIIHSEYILPKSENFSKKIKFSSDQEGKDVMYLNSLVRLDLTTGSKESLAFLDSLGKCPNGNILKTPIIQFILNEKWRKLSWLIYFQASIYISYLVLLSIYTTLYEGDSYYVMIPFGMSCILTLYELYQINVGGIYYWQDFWNWVDLLRIILFVAYVSIISSGTDNYSHFLLGAIISLSWFRGTLYFNIFKPTRYLINLIFTVFYDMLPFFIILCFLTLAFAVTQYALIGGSDHEFFDWTTLAWRINIKDYSTDWYISLLMWASHWVFTVLNPIVMISLLISLMGDTFERVKENSEIADARELIDMLIEAETLLFWRKNRGKKKYLQVCTGNELEKAEDHVDKKLNALGKIILQIQKQLKDSFEARCDREGELLLLIQECRGSKKRGVKH</sequence>
<feature type="transmembrane region" description="Helical" evidence="8">
    <location>
        <begin position="1069"/>
        <end position="1093"/>
    </location>
</feature>
<feature type="repeat" description="WD" evidence="7">
    <location>
        <begin position="287"/>
        <end position="328"/>
    </location>
</feature>
<dbReference type="GO" id="GO:0005216">
    <property type="term" value="F:monoatomic ion channel activity"/>
    <property type="evidence" value="ECO:0007669"/>
    <property type="project" value="InterPro"/>
</dbReference>
<dbReference type="Proteomes" id="UP001162131">
    <property type="component" value="Unassembled WGS sequence"/>
</dbReference>
<dbReference type="InterPro" id="IPR050349">
    <property type="entry name" value="WD_LIS1/nudF_dynein_reg"/>
</dbReference>
<evidence type="ECO:0000256" key="4">
    <source>
        <dbReference type="ARBA" id="ARBA00022737"/>
    </source>
</evidence>
<comment type="subcellular location">
    <subcellularLocation>
        <location evidence="1">Membrane</location>
        <topology evidence="1">Multi-pass membrane protein</topology>
    </subcellularLocation>
</comment>
<dbReference type="Pfam" id="PF00400">
    <property type="entry name" value="WD40"/>
    <property type="match status" value="3"/>
</dbReference>
<evidence type="ECO:0000256" key="1">
    <source>
        <dbReference type="ARBA" id="ARBA00004141"/>
    </source>
</evidence>
<dbReference type="PROSITE" id="PS00678">
    <property type="entry name" value="WD_REPEATS_1"/>
    <property type="match status" value="1"/>
</dbReference>
<dbReference type="SUPFAM" id="SSF50978">
    <property type="entry name" value="WD40 repeat-like"/>
    <property type="match status" value="2"/>
</dbReference>
<dbReference type="EMBL" id="CAJZBQ010000048">
    <property type="protein sequence ID" value="CAG9329793.1"/>
    <property type="molecule type" value="Genomic_DNA"/>
</dbReference>
<feature type="transmembrane region" description="Helical" evidence="8">
    <location>
        <begin position="1009"/>
        <end position="1033"/>
    </location>
</feature>
<dbReference type="PROSITE" id="PS50294">
    <property type="entry name" value="WD_REPEATS_REGION"/>
    <property type="match status" value="1"/>
</dbReference>
<dbReference type="InterPro" id="IPR036322">
    <property type="entry name" value="WD40_repeat_dom_sf"/>
</dbReference>
<dbReference type="SMART" id="SM00320">
    <property type="entry name" value="WD40"/>
    <property type="match status" value="12"/>
</dbReference>
<dbReference type="InterPro" id="IPR001680">
    <property type="entry name" value="WD40_rpt"/>
</dbReference>
<feature type="repeat" description="WD" evidence="7">
    <location>
        <begin position="371"/>
        <end position="412"/>
    </location>
</feature>
<comment type="caution">
    <text evidence="10">The sequence shown here is derived from an EMBL/GenBank/DDBJ whole genome shotgun (WGS) entry which is preliminary data.</text>
</comment>
<protein>
    <recommendedName>
        <fullName evidence="9">Ion transport domain-containing protein</fullName>
    </recommendedName>
</protein>
<evidence type="ECO:0000313" key="11">
    <source>
        <dbReference type="Proteomes" id="UP001162131"/>
    </source>
</evidence>
<feature type="domain" description="Ion transport" evidence="9">
    <location>
        <begin position="923"/>
        <end position="1103"/>
    </location>
</feature>
<accession>A0AAU9JUW7</accession>
<proteinExistence type="predicted"/>
<dbReference type="CDD" id="cd00200">
    <property type="entry name" value="WD40"/>
    <property type="match status" value="1"/>
</dbReference>
<dbReference type="SUPFAM" id="SSF50969">
    <property type="entry name" value="YVTN repeat-like/Quinoprotein amine dehydrogenase"/>
    <property type="match status" value="1"/>
</dbReference>
<feature type="repeat" description="WD" evidence="7">
    <location>
        <begin position="159"/>
        <end position="189"/>
    </location>
</feature>
<dbReference type="PROSITE" id="PS50082">
    <property type="entry name" value="WD_REPEATS_2"/>
    <property type="match status" value="6"/>
</dbReference>
<evidence type="ECO:0000256" key="6">
    <source>
        <dbReference type="ARBA" id="ARBA00023136"/>
    </source>
</evidence>
<keyword evidence="3 8" id="KW-0812">Transmembrane</keyword>
<reference evidence="10" key="1">
    <citation type="submission" date="2021-09" db="EMBL/GenBank/DDBJ databases">
        <authorList>
            <consortium name="AG Swart"/>
            <person name="Singh M."/>
            <person name="Singh A."/>
            <person name="Seah K."/>
            <person name="Emmerich C."/>
        </authorList>
    </citation>
    <scope>NUCLEOTIDE SEQUENCE</scope>
    <source>
        <strain evidence="10">ATCC30299</strain>
    </source>
</reference>
<dbReference type="InterPro" id="IPR019775">
    <property type="entry name" value="WD40_repeat_CS"/>
</dbReference>
<dbReference type="PANTHER" id="PTHR44129">
    <property type="entry name" value="WD REPEAT-CONTAINING PROTEIN POP1"/>
    <property type="match status" value="1"/>
</dbReference>
<gene>
    <name evidence="10" type="ORF">BSTOLATCC_MIC49410</name>
</gene>
<keyword evidence="11" id="KW-1185">Reference proteome</keyword>
<feature type="transmembrane region" description="Helical" evidence="8">
    <location>
        <begin position="920"/>
        <end position="939"/>
    </location>
</feature>
<evidence type="ECO:0000256" key="3">
    <source>
        <dbReference type="ARBA" id="ARBA00022692"/>
    </source>
</evidence>
<evidence type="ECO:0000313" key="10">
    <source>
        <dbReference type="EMBL" id="CAG9329793.1"/>
    </source>
</evidence>
<dbReference type="Gene3D" id="2.130.10.10">
    <property type="entry name" value="YVTN repeat-like/Quinoprotein amine dehydrogenase"/>
    <property type="match status" value="3"/>
</dbReference>
<feature type="repeat" description="WD" evidence="7">
    <location>
        <begin position="329"/>
        <end position="370"/>
    </location>
</feature>
<feature type="repeat" description="WD" evidence="7">
    <location>
        <begin position="537"/>
        <end position="578"/>
    </location>
</feature>
<evidence type="ECO:0000256" key="5">
    <source>
        <dbReference type="ARBA" id="ARBA00022989"/>
    </source>
</evidence>
<evidence type="ECO:0000256" key="8">
    <source>
        <dbReference type="SAM" id="Phobius"/>
    </source>
</evidence>
<dbReference type="InterPro" id="IPR015943">
    <property type="entry name" value="WD40/YVTN_repeat-like_dom_sf"/>
</dbReference>
<evidence type="ECO:0000256" key="2">
    <source>
        <dbReference type="ARBA" id="ARBA00022574"/>
    </source>
</evidence>
<evidence type="ECO:0000256" key="7">
    <source>
        <dbReference type="PROSITE-ProRule" id="PRU00221"/>
    </source>
</evidence>
<organism evidence="10 11">
    <name type="scientific">Blepharisma stoltei</name>
    <dbReference type="NCBI Taxonomy" id="1481888"/>
    <lineage>
        <taxon>Eukaryota</taxon>
        <taxon>Sar</taxon>
        <taxon>Alveolata</taxon>
        <taxon>Ciliophora</taxon>
        <taxon>Postciliodesmatophora</taxon>
        <taxon>Heterotrichea</taxon>
        <taxon>Heterotrichida</taxon>
        <taxon>Blepharismidae</taxon>
        <taxon>Blepharisma</taxon>
    </lineage>
</organism>
<name>A0AAU9JUW7_9CILI</name>
<keyword evidence="4" id="KW-0677">Repeat</keyword>
<feature type="transmembrane region" description="Helical" evidence="8">
    <location>
        <begin position="977"/>
        <end position="997"/>
    </location>
</feature>
<dbReference type="GO" id="GO:0016020">
    <property type="term" value="C:membrane"/>
    <property type="evidence" value="ECO:0007669"/>
    <property type="project" value="UniProtKB-SubCell"/>
</dbReference>
<keyword evidence="5 8" id="KW-1133">Transmembrane helix</keyword>
<dbReference type="InterPro" id="IPR011044">
    <property type="entry name" value="Quino_amine_DH_bsu"/>
</dbReference>
<feature type="repeat" description="WD" evidence="7">
    <location>
        <begin position="412"/>
        <end position="453"/>
    </location>
</feature>
<keyword evidence="6 8" id="KW-0472">Membrane</keyword>
<keyword evidence="2 7" id="KW-0853">WD repeat</keyword>